<dbReference type="AlphaFoldDB" id="A0A1U7NMH4"/>
<dbReference type="OrthoDB" id="9795776at2"/>
<proteinExistence type="predicted"/>
<dbReference type="InterPro" id="IPR044946">
    <property type="entry name" value="Restrct_endonuc_typeI_TRD_sf"/>
</dbReference>
<dbReference type="GO" id="GO:0009307">
    <property type="term" value="P:DNA restriction-modification system"/>
    <property type="evidence" value="ECO:0007669"/>
    <property type="project" value="UniProtKB-KW"/>
</dbReference>
<organism evidence="3 4">
    <name type="scientific">Dubosiella newyorkensis</name>
    <dbReference type="NCBI Taxonomy" id="1862672"/>
    <lineage>
        <taxon>Bacteria</taxon>
        <taxon>Bacillati</taxon>
        <taxon>Bacillota</taxon>
        <taxon>Erysipelotrichia</taxon>
        <taxon>Erysipelotrichales</taxon>
        <taxon>Erysipelotrichaceae</taxon>
        <taxon>Dubosiella</taxon>
    </lineage>
</organism>
<evidence type="ECO:0000313" key="3">
    <source>
        <dbReference type="EMBL" id="OLU46402.1"/>
    </source>
</evidence>
<dbReference type="RefSeq" id="WP_076341450.1">
    <property type="nucleotide sequence ID" value="NZ_MPKA01000065.1"/>
</dbReference>
<keyword evidence="1" id="KW-0680">Restriction system</keyword>
<evidence type="ECO:0008006" key="5">
    <source>
        <dbReference type="Google" id="ProtNLM"/>
    </source>
</evidence>
<accession>A0A1U7NMH4</accession>
<dbReference type="EMBL" id="MPKA01000065">
    <property type="protein sequence ID" value="OLU46402.1"/>
    <property type="molecule type" value="Genomic_DNA"/>
</dbReference>
<sequence>METFKNEQVNSTKIHQKQSNVPQIRFKGFNDAWEQRRFGELYKINNERNLIGITVDKTLSVATMKYKKDGNGSAETSVKSYKVLRIGDAGFEGHSNKQFAHGRFVVNTRGIGLMSPRFSSIRPVSMLNPLFTKKLFYLESIFRPILNQSTKLGTMMNELVPEDFFKQVILIPGIEEQNKIGNLFLDIDKFITLHQCKLEN</sequence>
<keyword evidence="4" id="KW-1185">Reference proteome</keyword>
<evidence type="ECO:0000256" key="1">
    <source>
        <dbReference type="ARBA" id="ARBA00022747"/>
    </source>
</evidence>
<evidence type="ECO:0000313" key="4">
    <source>
        <dbReference type="Proteomes" id="UP000186705"/>
    </source>
</evidence>
<dbReference type="GeneID" id="78275581"/>
<evidence type="ECO:0000256" key="2">
    <source>
        <dbReference type="ARBA" id="ARBA00023125"/>
    </source>
</evidence>
<dbReference type="GO" id="GO:0003677">
    <property type="term" value="F:DNA binding"/>
    <property type="evidence" value="ECO:0007669"/>
    <property type="project" value="UniProtKB-KW"/>
</dbReference>
<dbReference type="Gene3D" id="3.90.220.20">
    <property type="entry name" value="DNA methylase specificity domains"/>
    <property type="match status" value="1"/>
</dbReference>
<protein>
    <recommendedName>
        <fullName evidence="5">Type I restriction modification DNA specificity domain-containing protein</fullName>
    </recommendedName>
</protein>
<dbReference type="SUPFAM" id="SSF116734">
    <property type="entry name" value="DNA methylase specificity domain"/>
    <property type="match status" value="1"/>
</dbReference>
<name>A0A1U7NMH4_9FIRM</name>
<dbReference type="Proteomes" id="UP000186705">
    <property type="component" value="Unassembled WGS sequence"/>
</dbReference>
<comment type="caution">
    <text evidence="3">The sequence shown here is derived from an EMBL/GenBank/DDBJ whole genome shotgun (WGS) entry which is preliminary data.</text>
</comment>
<gene>
    <name evidence="3" type="ORF">BO225_06445</name>
</gene>
<reference evidence="3 4" key="1">
    <citation type="submission" date="2016-11" db="EMBL/GenBank/DDBJ databases">
        <title>Description of two novel members of the family Erysipelotrichaceae: Ileibacterium lipovorans gen. nov., sp. nov. and Dubosiella newyorkensis, gen. nov., sp. nov.</title>
        <authorList>
            <person name="Cox L.M."/>
            <person name="Sohn J."/>
            <person name="Tyrrell K.L."/>
            <person name="Citron D.M."/>
            <person name="Lawson P.A."/>
            <person name="Patel N.B."/>
            <person name="Iizumi T."/>
            <person name="Perez-Perez G.I."/>
            <person name="Goldstein E.J."/>
            <person name="Blaser M.J."/>
        </authorList>
    </citation>
    <scope>NUCLEOTIDE SEQUENCE [LARGE SCALE GENOMIC DNA]</scope>
    <source>
        <strain evidence="3 4">NYU-BL-A4</strain>
    </source>
</reference>
<dbReference type="STRING" id="1862672.BO225_06445"/>
<keyword evidence="2" id="KW-0238">DNA-binding</keyword>